<dbReference type="InterPro" id="IPR009100">
    <property type="entry name" value="AcylCoA_DH/oxidase_NM_dom_sf"/>
</dbReference>
<comment type="function">
    <text evidence="7">Involved in the assimilation of dimethylsulphoniopropionate (DMSP), an important compound in the fixation of carbon in marine phytoplankton, by mediating the conversion of 3-(methylthio)propanoyl-CoA (MMPA-CoA) to 3-(methylthio)acryloyl-CoA (MTA-CoA).</text>
</comment>
<evidence type="ECO:0000259" key="12">
    <source>
        <dbReference type="Pfam" id="PF02771"/>
    </source>
</evidence>
<dbReference type="Gene3D" id="1.20.140.10">
    <property type="entry name" value="Butyryl-CoA Dehydrogenase, subunit A, domain 3"/>
    <property type="match status" value="1"/>
</dbReference>
<dbReference type="FunFam" id="2.40.110.10:FF:000031">
    <property type="entry name" value="Acyl-CoA dehydrogenase, putative"/>
    <property type="match status" value="1"/>
</dbReference>
<dbReference type="InterPro" id="IPR036250">
    <property type="entry name" value="AcylCo_DH-like_C"/>
</dbReference>
<dbReference type="Pfam" id="PF02770">
    <property type="entry name" value="Acyl-CoA_dh_M"/>
    <property type="match status" value="1"/>
</dbReference>
<feature type="domain" description="Acetyl-CoA dehydrogenase-like C-terminal" evidence="13">
    <location>
        <begin position="472"/>
        <end position="587"/>
    </location>
</feature>
<keyword evidence="4" id="KW-0274">FAD</keyword>
<proteinExistence type="inferred from homology"/>
<feature type="domain" description="Acyl-CoA dehydrogenase/oxidase C-terminal" evidence="10">
    <location>
        <begin position="288"/>
        <end position="452"/>
    </location>
</feature>
<dbReference type="Pfam" id="PF00441">
    <property type="entry name" value="Acyl-CoA_dh_1"/>
    <property type="match status" value="1"/>
</dbReference>
<name>A0A356LBX1_9BURK</name>
<evidence type="ECO:0000256" key="6">
    <source>
        <dbReference type="ARBA" id="ARBA00051388"/>
    </source>
</evidence>
<dbReference type="EC" id="1.3.99.41" evidence="8"/>
<dbReference type="SUPFAM" id="SSF56645">
    <property type="entry name" value="Acyl-CoA dehydrogenase NM domain-like"/>
    <property type="match status" value="1"/>
</dbReference>
<dbReference type="Pfam" id="PF12806">
    <property type="entry name" value="Acyl-CoA_dh_C"/>
    <property type="match status" value="1"/>
</dbReference>
<dbReference type="Proteomes" id="UP000264036">
    <property type="component" value="Unassembled WGS sequence"/>
</dbReference>
<evidence type="ECO:0000313" key="15">
    <source>
        <dbReference type="Proteomes" id="UP000264036"/>
    </source>
</evidence>
<dbReference type="Gene3D" id="1.10.540.10">
    <property type="entry name" value="Acyl-CoA dehydrogenase/oxidase, N-terminal domain"/>
    <property type="match status" value="1"/>
</dbReference>
<keyword evidence="3" id="KW-0285">Flavoprotein</keyword>
<dbReference type="SUPFAM" id="SSF47203">
    <property type="entry name" value="Acyl-CoA dehydrogenase C-terminal domain-like"/>
    <property type="match status" value="1"/>
</dbReference>
<evidence type="ECO:0000259" key="11">
    <source>
        <dbReference type="Pfam" id="PF02770"/>
    </source>
</evidence>
<comment type="cofactor">
    <cofactor evidence="1">
        <name>FAD</name>
        <dbReference type="ChEBI" id="CHEBI:57692"/>
    </cofactor>
</comment>
<dbReference type="InterPro" id="IPR009075">
    <property type="entry name" value="AcylCo_DH/oxidase_C"/>
</dbReference>
<dbReference type="PANTHER" id="PTHR42803:SF1">
    <property type="entry name" value="BROAD-SPECIFICITY LINEAR ACYL-COA DEHYDROGENASE FADE5"/>
    <property type="match status" value="1"/>
</dbReference>
<dbReference type="InterPro" id="IPR037069">
    <property type="entry name" value="AcylCoA_DH/ox_N_sf"/>
</dbReference>
<evidence type="ECO:0000313" key="14">
    <source>
        <dbReference type="EMBL" id="HBP28442.1"/>
    </source>
</evidence>
<dbReference type="InterPro" id="IPR052166">
    <property type="entry name" value="Diverse_Acyl-CoA_DH"/>
</dbReference>
<comment type="caution">
    <text evidence="14">The sequence shown here is derived from an EMBL/GenBank/DDBJ whole genome shotgun (WGS) entry which is preliminary data.</text>
</comment>
<dbReference type="EMBL" id="DOEK01000005">
    <property type="protein sequence ID" value="HBP28442.1"/>
    <property type="molecule type" value="Genomic_DNA"/>
</dbReference>
<sequence length="597" mass="64181">MTYKTPLDDIFFNLKDMGLLEQVLALPGYEEISDDIVDAVLHENAKFVQEVVAPTNRGGDQQGAKWDNGKVTTPASFAQAFKAFAEGGWQGLQHSPELGGQGFPKLISAVISENLNAANLAFALCPLLTDGCVEAITQAGSEQLKQTFIPPMLEGRWTGTMNLTEPQAGSDLALLTTKAIAQDDGTYRISGQKIFITYGEHDLAENIVHLVLARTPDAPKGVKGISLFVVPKFLVNEDGSLGKRNDVWCASIEEKLGIHGSPTAVLLYGADKGVVGEGAIGYLVGQENHGLQYMFIMMNAARYNVGIQGISVSERALQQARAYAADRLQGNALEGSAGPVSIDHHPDVQRLLMTMRGLTEGGRAVALYAAMCNDVAHQHADTKTADLHRAQYEYLVPIVKAFSTENSVEVASLGMQVHGGMGYIEETGAAQYYRDARILPIYEGTTAIQANDFIGRKILRDGGAVSRGFIAAMCDTVNALNQHQDDPALAFIGTQLEVAVQAYQNALDATLQFAAKGQMRSTFAGSVPLLMLAGYVHAGWHLANAALKSRERQSDIHRQKQATAVFYAAHLLPRALSLSSAVKAGDNVQEAFSAVFS</sequence>
<dbReference type="InterPro" id="IPR006091">
    <property type="entry name" value="Acyl-CoA_Oxase/DH_mid-dom"/>
</dbReference>
<dbReference type="Gene3D" id="2.40.110.10">
    <property type="entry name" value="Butyryl-CoA Dehydrogenase, subunit A, domain 2"/>
    <property type="match status" value="1"/>
</dbReference>
<reference evidence="14 15" key="1">
    <citation type="journal article" date="2018" name="Nat. Biotechnol.">
        <title>A standardized bacterial taxonomy based on genome phylogeny substantially revises the tree of life.</title>
        <authorList>
            <person name="Parks D.H."/>
            <person name="Chuvochina M."/>
            <person name="Waite D.W."/>
            <person name="Rinke C."/>
            <person name="Skarshewski A."/>
            <person name="Chaumeil P.A."/>
            <person name="Hugenholtz P."/>
        </authorList>
    </citation>
    <scope>NUCLEOTIDE SEQUENCE [LARGE SCALE GENOMIC DNA]</scope>
    <source>
        <strain evidence="14">UBA10707</strain>
    </source>
</reference>
<evidence type="ECO:0000256" key="1">
    <source>
        <dbReference type="ARBA" id="ARBA00001974"/>
    </source>
</evidence>
<dbReference type="InterPro" id="IPR046373">
    <property type="entry name" value="Acyl-CoA_Oxase/DH_mid-dom_sf"/>
</dbReference>
<dbReference type="InterPro" id="IPR025878">
    <property type="entry name" value="Acyl-CoA_dh-like_C_dom"/>
</dbReference>
<dbReference type="Pfam" id="PF02771">
    <property type="entry name" value="Acyl-CoA_dh_N"/>
    <property type="match status" value="1"/>
</dbReference>
<evidence type="ECO:0000256" key="9">
    <source>
        <dbReference type="ARBA" id="ARBA00069043"/>
    </source>
</evidence>
<accession>A0A356LBX1</accession>
<evidence type="ECO:0000259" key="10">
    <source>
        <dbReference type="Pfam" id="PF00441"/>
    </source>
</evidence>
<comment type="catalytic activity">
    <reaction evidence="6">
        <text>3-(methylsulfanyl)propanoyl-CoA + oxidized [electron-transfer flavoprotein] + H(+) = 3-(methylsulfanyl)acryloyl-CoA + reduced [electron-transfer flavoprotein]</text>
        <dbReference type="Rhea" id="RHEA:52612"/>
        <dbReference type="Rhea" id="RHEA-COMP:10685"/>
        <dbReference type="Rhea" id="RHEA-COMP:10686"/>
        <dbReference type="ChEBI" id="CHEBI:15378"/>
        <dbReference type="ChEBI" id="CHEBI:57692"/>
        <dbReference type="ChEBI" id="CHEBI:58307"/>
        <dbReference type="ChEBI" id="CHEBI:82815"/>
        <dbReference type="ChEBI" id="CHEBI:84994"/>
        <dbReference type="EC" id="1.3.99.41"/>
    </reaction>
    <physiologicalReaction direction="left-to-right" evidence="6">
        <dbReference type="Rhea" id="RHEA:52613"/>
    </physiologicalReaction>
</comment>
<feature type="domain" description="Acyl-CoA oxidase/dehydrogenase middle" evidence="11">
    <location>
        <begin position="161"/>
        <end position="263"/>
    </location>
</feature>
<gene>
    <name evidence="14" type="ORF">DD666_03375</name>
</gene>
<dbReference type="GO" id="GO:0016627">
    <property type="term" value="F:oxidoreductase activity, acting on the CH-CH group of donors"/>
    <property type="evidence" value="ECO:0007669"/>
    <property type="project" value="InterPro"/>
</dbReference>
<evidence type="ECO:0000256" key="7">
    <source>
        <dbReference type="ARBA" id="ARBA00058683"/>
    </source>
</evidence>
<dbReference type="GO" id="GO:0050660">
    <property type="term" value="F:flavin adenine dinucleotide binding"/>
    <property type="evidence" value="ECO:0007669"/>
    <property type="project" value="InterPro"/>
</dbReference>
<dbReference type="PANTHER" id="PTHR42803">
    <property type="entry name" value="ACYL-COA DEHYDROGENASE"/>
    <property type="match status" value="1"/>
</dbReference>
<organism evidence="14 15">
    <name type="scientific">Advenella kashmirensis</name>
    <dbReference type="NCBI Taxonomy" id="310575"/>
    <lineage>
        <taxon>Bacteria</taxon>
        <taxon>Pseudomonadati</taxon>
        <taxon>Pseudomonadota</taxon>
        <taxon>Betaproteobacteria</taxon>
        <taxon>Burkholderiales</taxon>
        <taxon>Alcaligenaceae</taxon>
    </lineage>
</organism>
<comment type="similarity">
    <text evidence="2">Belongs to the acyl-CoA dehydrogenase family.</text>
</comment>
<evidence type="ECO:0000256" key="5">
    <source>
        <dbReference type="ARBA" id="ARBA00023002"/>
    </source>
</evidence>
<evidence type="ECO:0000256" key="3">
    <source>
        <dbReference type="ARBA" id="ARBA00022630"/>
    </source>
</evidence>
<dbReference type="AlphaFoldDB" id="A0A356LBX1"/>
<evidence type="ECO:0000256" key="2">
    <source>
        <dbReference type="ARBA" id="ARBA00009347"/>
    </source>
</evidence>
<protein>
    <recommendedName>
        <fullName evidence="9">3-methylmercaptopropionyl-CoA dehydrogenase</fullName>
        <ecNumber evidence="8">1.3.99.41</ecNumber>
    </recommendedName>
</protein>
<feature type="domain" description="Acyl-CoA dehydrogenase/oxidase N-terminal" evidence="12">
    <location>
        <begin position="45"/>
        <end position="155"/>
    </location>
</feature>
<evidence type="ECO:0000259" key="13">
    <source>
        <dbReference type="Pfam" id="PF12806"/>
    </source>
</evidence>
<dbReference type="InterPro" id="IPR013786">
    <property type="entry name" value="AcylCoA_DH/ox_N"/>
</dbReference>
<evidence type="ECO:0000256" key="8">
    <source>
        <dbReference type="ARBA" id="ARBA00066694"/>
    </source>
</evidence>
<keyword evidence="5" id="KW-0560">Oxidoreductase</keyword>
<evidence type="ECO:0000256" key="4">
    <source>
        <dbReference type="ARBA" id="ARBA00022827"/>
    </source>
</evidence>